<gene>
    <name evidence="2" type="ORF">g.23056</name>
</gene>
<organism evidence="2">
    <name type="scientific">Homalodisca liturata</name>
    <dbReference type="NCBI Taxonomy" id="320908"/>
    <lineage>
        <taxon>Eukaryota</taxon>
        <taxon>Metazoa</taxon>
        <taxon>Ecdysozoa</taxon>
        <taxon>Arthropoda</taxon>
        <taxon>Hexapoda</taxon>
        <taxon>Insecta</taxon>
        <taxon>Pterygota</taxon>
        <taxon>Neoptera</taxon>
        <taxon>Paraneoptera</taxon>
        <taxon>Hemiptera</taxon>
        <taxon>Auchenorrhyncha</taxon>
        <taxon>Membracoidea</taxon>
        <taxon>Cicadellidae</taxon>
        <taxon>Cicadellinae</taxon>
        <taxon>Proconiini</taxon>
        <taxon>Homalodisca</taxon>
    </lineage>
</organism>
<accession>A0A1B6IUG8</accession>
<feature type="region of interest" description="Disordered" evidence="1">
    <location>
        <begin position="1"/>
        <end position="54"/>
    </location>
</feature>
<reference evidence="2" key="1">
    <citation type="submission" date="2015-11" db="EMBL/GenBank/DDBJ databases">
        <title>De novo transcriptome assembly of four potential Pierce s Disease insect vectors from Arizona vineyards.</title>
        <authorList>
            <person name="Tassone E.E."/>
        </authorList>
    </citation>
    <scope>NUCLEOTIDE SEQUENCE</scope>
</reference>
<dbReference type="Gene3D" id="1.20.120.1250">
    <property type="entry name" value="Sulfhydryl oxidase R596, ORFan domain"/>
    <property type="match status" value="1"/>
</dbReference>
<sequence length="242" mass="28153">MPKVKSEKRSEKEEEKKEVKEALKEEKEKSGGGWNGGQLFGSESNENTFQGGGFKDKEKAQETLRLLDGKDTTYQFQIINSMYNRAKVIYKRTTDKDKRKNLEEAIEVFEEWIDDYKKRGRSKESFSYLPLETVVGYKVLAKHFGIEDFGFLEAFKEVDGDLKRLRNKKIPDDSTTWDIHRNRNLKVINTNIDDNYIPLFETDGDLRGLPTKEHVQLIMWGYSHEPTKVKKAMATIDEKIGK</sequence>
<dbReference type="AlphaFoldDB" id="A0A1B6IUG8"/>
<proteinExistence type="predicted"/>
<evidence type="ECO:0000313" key="2">
    <source>
        <dbReference type="EMBL" id="JAS90579.1"/>
    </source>
</evidence>
<name>A0A1B6IUG8_9HEMI</name>
<feature type="compositionally biased region" description="Basic and acidic residues" evidence="1">
    <location>
        <begin position="1"/>
        <end position="30"/>
    </location>
</feature>
<protein>
    <submittedName>
        <fullName evidence="2">Uncharacterized protein</fullName>
    </submittedName>
</protein>
<dbReference type="EMBL" id="GECU01017127">
    <property type="protein sequence ID" value="JAS90579.1"/>
    <property type="molecule type" value="Transcribed_RNA"/>
</dbReference>
<evidence type="ECO:0000256" key="1">
    <source>
        <dbReference type="SAM" id="MobiDB-lite"/>
    </source>
</evidence>